<proteinExistence type="predicted"/>
<dbReference type="SUPFAM" id="SSF54593">
    <property type="entry name" value="Glyoxalase/Bleomycin resistance protein/Dihydroxybiphenyl dioxygenase"/>
    <property type="match status" value="1"/>
</dbReference>
<dbReference type="Gene3D" id="3.10.180.10">
    <property type="entry name" value="2,3-Dihydroxybiphenyl 1,2-Dioxygenase, domain 1"/>
    <property type="match status" value="1"/>
</dbReference>
<dbReference type="EMBL" id="JAUTIX010000009">
    <property type="protein sequence ID" value="MDP0400375.1"/>
    <property type="molecule type" value="Genomic_DNA"/>
</dbReference>
<dbReference type="InterPro" id="IPR004360">
    <property type="entry name" value="Glyas_Fos-R_dOase_dom"/>
</dbReference>
<dbReference type="AlphaFoldDB" id="A0AA90NEB6"/>
<comment type="caution">
    <text evidence="2">The sequence shown here is derived from an EMBL/GenBank/DDBJ whole genome shotgun (WGS) entry which is preliminary data.</text>
</comment>
<feature type="domain" description="VOC" evidence="1">
    <location>
        <begin position="1"/>
        <end position="109"/>
    </location>
</feature>
<dbReference type="InterPro" id="IPR029068">
    <property type="entry name" value="Glyas_Bleomycin-R_OHBP_Dase"/>
</dbReference>
<dbReference type="Proteomes" id="UP001178281">
    <property type="component" value="Unassembled WGS sequence"/>
</dbReference>
<dbReference type="RefSeq" id="WP_220658221.1">
    <property type="nucleotide sequence ID" value="NZ_CBCSFC010000009.1"/>
</dbReference>
<reference evidence="2" key="1">
    <citation type="submission" date="2023-08" db="EMBL/GenBank/DDBJ databases">
        <title>The draft genome of Tsukamurella strandjordii strain 050030.</title>
        <authorList>
            <person name="Zhao F."/>
            <person name="Feng Y."/>
            <person name="Zong Z."/>
        </authorList>
    </citation>
    <scope>NUCLEOTIDE SEQUENCE</scope>
    <source>
        <strain evidence="2">050030</strain>
    </source>
</reference>
<keyword evidence="3" id="KW-1185">Reference proteome</keyword>
<protein>
    <submittedName>
        <fullName evidence="2">VOC family protein</fullName>
    </submittedName>
</protein>
<evidence type="ECO:0000313" key="3">
    <source>
        <dbReference type="Proteomes" id="UP001178281"/>
    </source>
</evidence>
<evidence type="ECO:0000313" key="2">
    <source>
        <dbReference type="EMBL" id="MDP0400375.1"/>
    </source>
</evidence>
<sequence>MDLFARIAVSRLPEAIAWGDALFGPVEAFAPNDTEHVWTLAEHCHVYVELLPQHAGHSSVTLFVDDLDAFLAAAAERGLHPDTQEDYDNGVRKTIFLDPDGNEIGVGGAPAEQGA</sequence>
<dbReference type="InterPro" id="IPR037523">
    <property type="entry name" value="VOC_core"/>
</dbReference>
<evidence type="ECO:0000259" key="1">
    <source>
        <dbReference type="PROSITE" id="PS51819"/>
    </source>
</evidence>
<dbReference type="PROSITE" id="PS51819">
    <property type="entry name" value="VOC"/>
    <property type="match status" value="1"/>
</dbReference>
<dbReference type="Pfam" id="PF00903">
    <property type="entry name" value="Glyoxalase"/>
    <property type="match status" value="1"/>
</dbReference>
<organism evidence="2 3">
    <name type="scientific">Tsukamurella strandjordii</name>
    <dbReference type="NCBI Taxonomy" id="147577"/>
    <lineage>
        <taxon>Bacteria</taxon>
        <taxon>Bacillati</taxon>
        <taxon>Actinomycetota</taxon>
        <taxon>Actinomycetes</taxon>
        <taxon>Mycobacteriales</taxon>
        <taxon>Tsukamurellaceae</taxon>
        <taxon>Tsukamurella</taxon>
    </lineage>
</organism>
<accession>A0AA90NEB6</accession>
<name>A0AA90NEB6_9ACTN</name>
<gene>
    <name evidence="2" type="ORF">Q7X28_20855</name>
</gene>